<protein>
    <submittedName>
        <fullName evidence="5">Threonine synthase</fullName>
    </submittedName>
</protein>
<reference evidence="6" key="3">
    <citation type="journal article" date="2011" name="PLoS ONE">
        <title>Genome sequence of a mesophilic hydrogenotrophic methanogen Methanocella paludicola, the first cultivated representative of the order Methanocellales.</title>
        <authorList>
            <person name="Sakai S."/>
            <person name="Takaki Y."/>
            <person name="Shimamura S."/>
            <person name="Sekine M."/>
            <person name="Tajima T."/>
            <person name="Kosugi H."/>
            <person name="Ichikawa N."/>
            <person name="Tasumi E."/>
            <person name="Hiraki A.T."/>
            <person name="Shimizu A."/>
            <person name="Kato Y."/>
            <person name="Nishiko R."/>
            <person name="Mori K."/>
            <person name="Fujita N."/>
            <person name="Imachi H."/>
            <person name="Takai K."/>
        </authorList>
    </citation>
    <scope>NUCLEOTIDE SEQUENCE [LARGE SCALE GENOMIC DNA]</scope>
    <source>
        <strain evidence="6">DSM 17711 / JCM 13418 / NBRC 101707 / SANAE</strain>
    </source>
</reference>
<dbReference type="InterPro" id="IPR050147">
    <property type="entry name" value="Ser/Thr_Dehydratase"/>
</dbReference>
<dbReference type="Pfam" id="PF00291">
    <property type="entry name" value="PALP"/>
    <property type="match status" value="1"/>
</dbReference>
<keyword evidence="2" id="KW-0663">Pyridoxal phosphate</keyword>
<dbReference type="RefSeq" id="WP_012899730.1">
    <property type="nucleotide sequence ID" value="NC_013665.1"/>
</dbReference>
<keyword evidence="3" id="KW-0456">Lyase</keyword>
<dbReference type="PANTHER" id="PTHR48078">
    <property type="entry name" value="THREONINE DEHYDRATASE, MITOCHONDRIAL-RELATED"/>
    <property type="match status" value="1"/>
</dbReference>
<dbReference type="FunFam" id="3.40.50.1100:FF:000055">
    <property type="entry name" value="Threonine synthase"/>
    <property type="match status" value="1"/>
</dbReference>
<dbReference type="GO" id="GO:0006565">
    <property type="term" value="P:L-serine catabolic process"/>
    <property type="evidence" value="ECO:0007669"/>
    <property type="project" value="TreeGrafter"/>
</dbReference>
<dbReference type="PANTHER" id="PTHR48078:SF6">
    <property type="entry name" value="L-THREONINE DEHYDRATASE CATABOLIC TDCB"/>
    <property type="match status" value="1"/>
</dbReference>
<dbReference type="PATRIC" id="fig|304371.9.peg.1010"/>
<evidence type="ECO:0000313" key="5">
    <source>
        <dbReference type="EMBL" id="BAI61051.1"/>
    </source>
</evidence>
<dbReference type="GO" id="GO:0009097">
    <property type="term" value="P:isoleucine biosynthetic process"/>
    <property type="evidence" value="ECO:0007669"/>
    <property type="project" value="TreeGrafter"/>
</dbReference>
<reference evidence="5 6" key="2">
    <citation type="journal article" date="2008" name="Int. J. Syst. Evol. Microbiol.">
        <title>Methanocella paludicola gen. nov., sp. nov., a methane-producing archaeon, the first isolate of the lineage 'Rice Cluster I', and proposal of the new archaeal order Methanocellales ord. nov.</title>
        <authorList>
            <person name="Sakai S."/>
            <person name="Imachi H."/>
            <person name="Hanada S."/>
            <person name="Ohashi A."/>
            <person name="Harada H."/>
            <person name="Kamagata Y."/>
        </authorList>
    </citation>
    <scope>NUCLEOTIDE SEQUENCE [LARGE SCALE GENOMIC DNA]</scope>
    <source>
        <strain evidence="6">DSM 17711 / JCM 13418 / NBRC 101707 / SANAE</strain>
    </source>
</reference>
<dbReference type="GO" id="GO:0006567">
    <property type="term" value="P:L-threonine catabolic process"/>
    <property type="evidence" value="ECO:0007669"/>
    <property type="project" value="TreeGrafter"/>
</dbReference>
<dbReference type="InterPro" id="IPR036052">
    <property type="entry name" value="TrpB-like_PALP_sf"/>
</dbReference>
<dbReference type="SUPFAM" id="SSF53686">
    <property type="entry name" value="Tryptophan synthase beta subunit-like PLP-dependent enzymes"/>
    <property type="match status" value="1"/>
</dbReference>
<comment type="cofactor">
    <cofactor evidence="1">
        <name>pyridoxal 5'-phosphate</name>
        <dbReference type="ChEBI" id="CHEBI:597326"/>
    </cofactor>
</comment>
<dbReference type="GeneID" id="8681004"/>
<evidence type="ECO:0000259" key="4">
    <source>
        <dbReference type="Pfam" id="PF00291"/>
    </source>
</evidence>
<feature type="domain" description="Tryptophan synthase beta chain-like PALP" evidence="4">
    <location>
        <begin position="41"/>
        <end position="324"/>
    </location>
</feature>
<evidence type="ECO:0000256" key="3">
    <source>
        <dbReference type="ARBA" id="ARBA00023239"/>
    </source>
</evidence>
<name>D1YX79_METPS</name>
<organism evidence="5 6">
    <name type="scientific">Methanocella paludicola (strain DSM 17711 / JCM 13418 / NBRC 101707 / SANAE)</name>
    <dbReference type="NCBI Taxonomy" id="304371"/>
    <lineage>
        <taxon>Archaea</taxon>
        <taxon>Methanobacteriati</taxon>
        <taxon>Methanobacteriota</taxon>
        <taxon>Stenosarchaea group</taxon>
        <taxon>Methanomicrobia</taxon>
        <taxon>Methanocellales</taxon>
        <taxon>Methanocellaceae</taxon>
        <taxon>Methanocella</taxon>
    </lineage>
</organism>
<dbReference type="GO" id="GO:0004794">
    <property type="term" value="F:threonine deaminase activity"/>
    <property type="evidence" value="ECO:0007669"/>
    <property type="project" value="TreeGrafter"/>
</dbReference>
<sequence length="329" mass="35448">MRFSCGRCGKSYPIDGLAYKCSCGGLFTLRKEGKESVDLPVSLGETNTPLLRKEIYGARVYFKMDHQMPTGSFKDRGSVVLVNKLKEMGIGEVVEDSSGNAGASIAAYCAAAGIKCHIYVPESTPAAKLKQISAYGADIVKVPGPRENAAKAAQEAAGKTYYASHVYNPLFFEGTKSMAYETYVQMGFPDTVFVPAGNGTMLIGAYIGFKELGFLPRLIAVQSENCCPLYNKFYDLPDAEPKPTIAEGIAIAHPPRLEEMASAIRESGGSVMTVSDDEIRAANETLRHMGIYVEDTSAVVVAGARRHFKNGINNMRKVVLPLTGSGLKT</sequence>
<dbReference type="InterPro" id="IPR001926">
    <property type="entry name" value="TrpB-like_PALP"/>
</dbReference>
<keyword evidence="6" id="KW-1185">Reference proteome</keyword>
<dbReference type="AlphaFoldDB" id="D1YX79"/>
<proteinExistence type="predicted"/>
<dbReference type="EMBL" id="AP011532">
    <property type="protein sequence ID" value="BAI61051.1"/>
    <property type="molecule type" value="Genomic_DNA"/>
</dbReference>
<dbReference type="GO" id="GO:0003941">
    <property type="term" value="F:L-serine ammonia-lyase activity"/>
    <property type="evidence" value="ECO:0007669"/>
    <property type="project" value="TreeGrafter"/>
</dbReference>
<accession>D1YX79</accession>
<dbReference type="STRING" id="304371.MCP_0979"/>
<dbReference type="Gene3D" id="3.40.50.1100">
    <property type="match status" value="2"/>
</dbReference>
<dbReference type="InParanoid" id="D1YX79"/>
<reference evidence="5 6" key="1">
    <citation type="journal article" date="2007" name="Appl. Environ. Microbiol.">
        <title>Isolation of key methanogens for global methane emission from rice paddy fields: a novel isolate affiliated with the clone cluster rice cluster I.</title>
        <authorList>
            <person name="Sakai S."/>
            <person name="Imachi H."/>
            <person name="Sekiguchi Y."/>
            <person name="Ohashi A."/>
            <person name="Harada H."/>
            <person name="Kamagata Y."/>
        </authorList>
    </citation>
    <scope>NUCLEOTIDE SEQUENCE [LARGE SCALE GENOMIC DNA]</scope>
    <source>
        <strain evidence="6">DSM 17711 / JCM 13418 / NBRC 101707 / SANAE</strain>
    </source>
</reference>
<dbReference type="OrthoDB" id="85597at2157"/>
<evidence type="ECO:0000256" key="1">
    <source>
        <dbReference type="ARBA" id="ARBA00001933"/>
    </source>
</evidence>
<evidence type="ECO:0000313" key="6">
    <source>
        <dbReference type="Proteomes" id="UP000001882"/>
    </source>
</evidence>
<evidence type="ECO:0000256" key="2">
    <source>
        <dbReference type="ARBA" id="ARBA00022898"/>
    </source>
</evidence>
<dbReference type="eggNOG" id="arCOG01434">
    <property type="taxonomic scope" value="Archaea"/>
</dbReference>
<dbReference type="KEGG" id="mpd:MCP_0979"/>
<dbReference type="Proteomes" id="UP000001882">
    <property type="component" value="Chromosome"/>
</dbReference>
<gene>
    <name evidence="5" type="ordered locus">MCP_0979</name>
</gene>